<dbReference type="PANTHER" id="PTHR46093:SF18">
    <property type="entry name" value="FIBRONECTIN TYPE-III DOMAIN-CONTAINING PROTEIN"/>
    <property type="match status" value="1"/>
</dbReference>
<dbReference type="AlphaFoldDB" id="A0A7S1KS57"/>
<sequence>MGNSNSSPASSPKAIQFRVIAKTPANMKKKSLSRSQSLSDTLMKNLLHLSNPFNSDEFPSPQPQQRHNSLGLTPDFMNRHLNQGAHNQHAHLARTSNLVPPRLQPPGLGAHHGRNAHFTAGLSVNTRAPIRPNLLQQQQPREPLTPPTPAIATVQKPCARYVHATCSHKNHMYLFGGFDGTQYLNDLYRFDIIKKEWKLLSKNDASDGKPLQRSDHHVIYRSQEHEVVLFAGWRDPDRLNDAWAYNLKRAQWRKLPIQNEDKMFSNGLTLGSHIYHKKSDSMIIFGGQYGSDESNRVFQLSFADNTWYQVLPGGDMSDEPVSNNVLQRRRRTDASSSMQQQQQHAQHLSSLASNGGGTSSAAASSTVDDEDDTKNHPIPEARENHSAVWFQDEKYMLIFGGWTGGRCLNDMWLFNMHSHKWTEIKYRNAKDGQIPSARGGHAAVMINDRFLYVYGGYNHPNYFDDLWVFDMETRRWHEAQFAQQQPDQVAPAGSWFHTLNLLTENDRDIPSMVLFGGEDCNNNMLGETLIVQPDDVLRKFWYPNRTVLQFQKHMKDNLREDVDVQFSDVSIICQG</sequence>
<evidence type="ECO:0000256" key="2">
    <source>
        <dbReference type="ARBA" id="ARBA00022737"/>
    </source>
</evidence>
<evidence type="ECO:0000313" key="4">
    <source>
        <dbReference type="EMBL" id="CAD9083378.1"/>
    </source>
</evidence>
<dbReference type="InterPro" id="IPR015915">
    <property type="entry name" value="Kelch-typ_b-propeller"/>
</dbReference>
<protein>
    <submittedName>
        <fullName evidence="4">Uncharacterized protein</fullName>
    </submittedName>
</protein>
<organism evidence="4">
    <name type="scientific">Percolomonas cosmopolitus</name>
    <dbReference type="NCBI Taxonomy" id="63605"/>
    <lineage>
        <taxon>Eukaryota</taxon>
        <taxon>Discoba</taxon>
        <taxon>Heterolobosea</taxon>
        <taxon>Tetramitia</taxon>
        <taxon>Eutetramitia</taxon>
        <taxon>Percolomonadidae</taxon>
        <taxon>Percolomonas</taxon>
    </lineage>
</organism>
<dbReference type="SUPFAM" id="SSF50965">
    <property type="entry name" value="Galactose oxidase, central domain"/>
    <property type="match status" value="1"/>
</dbReference>
<gene>
    <name evidence="4" type="ORF">PCOS0759_LOCUS6632</name>
</gene>
<dbReference type="EMBL" id="HBGD01008034">
    <property type="protein sequence ID" value="CAD9083378.1"/>
    <property type="molecule type" value="Transcribed_RNA"/>
</dbReference>
<keyword evidence="2" id="KW-0677">Repeat</keyword>
<dbReference type="SUPFAM" id="SSF117281">
    <property type="entry name" value="Kelch motif"/>
    <property type="match status" value="1"/>
</dbReference>
<dbReference type="InterPro" id="IPR006652">
    <property type="entry name" value="Kelch_1"/>
</dbReference>
<reference evidence="4" key="1">
    <citation type="submission" date="2021-01" db="EMBL/GenBank/DDBJ databases">
        <authorList>
            <person name="Corre E."/>
            <person name="Pelletier E."/>
            <person name="Niang G."/>
            <person name="Scheremetjew M."/>
            <person name="Finn R."/>
            <person name="Kale V."/>
            <person name="Holt S."/>
            <person name="Cochrane G."/>
            <person name="Meng A."/>
            <person name="Brown T."/>
            <person name="Cohen L."/>
        </authorList>
    </citation>
    <scope>NUCLEOTIDE SEQUENCE</scope>
    <source>
        <strain evidence="4">WS</strain>
    </source>
</reference>
<dbReference type="Pfam" id="PF24681">
    <property type="entry name" value="Kelch_KLHDC2_KLHL20_DRC7"/>
    <property type="match status" value="2"/>
</dbReference>
<feature type="region of interest" description="Disordered" evidence="3">
    <location>
        <begin position="328"/>
        <end position="380"/>
    </location>
</feature>
<name>A0A7S1KS57_9EUKA</name>
<keyword evidence="1" id="KW-0880">Kelch repeat</keyword>
<dbReference type="PANTHER" id="PTHR46093">
    <property type="entry name" value="ACYL-COA-BINDING DOMAIN-CONTAINING PROTEIN 5"/>
    <property type="match status" value="1"/>
</dbReference>
<proteinExistence type="predicted"/>
<evidence type="ECO:0000256" key="1">
    <source>
        <dbReference type="ARBA" id="ARBA00022441"/>
    </source>
</evidence>
<dbReference type="SMART" id="SM00612">
    <property type="entry name" value="Kelch"/>
    <property type="match status" value="3"/>
</dbReference>
<feature type="compositionally biased region" description="Low complexity" evidence="3">
    <location>
        <begin position="334"/>
        <end position="366"/>
    </location>
</feature>
<dbReference type="Gene3D" id="2.120.10.80">
    <property type="entry name" value="Kelch-type beta propeller"/>
    <property type="match status" value="3"/>
</dbReference>
<feature type="region of interest" description="Disordered" evidence="3">
    <location>
        <begin position="52"/>
        <end position="71"/>
    </location>
</feature>
<accession>A0A7S1KS57</accession>
<dbReference type="InterPro" id="IPR011043">
    <property type="entry name" value="Gal_Oxase/kelch_b-propeller"/>
</dbReference>
<evidence type="ECO:0000256" key="3">
    <source>
        <dbReference type="SAM" id="MobiDB-lite"/>
    </source>
</evidence>